<feature type="signal peptide" evidence="1">
    <location>
        <begin position="1"/>
        <end position="30"/>
    </location>
</feature>
<dbReference type="Gene3D" id="2.60.40.1930">
    <property type="match status" value="1"/>
</dbReference>
<evidence type="ECO:0000256" key="1">
    <source>
        <dbReference type="SAM" id="SignalP"/>
    </source>
</evidence>
<dbReference type="Pfam" id="PF01835">
    <property type="entry name" value="MG2"/>
    <property type="match status" value="1"/>
</dbReference>
<evidence type="ECO:0000313" key="3">
    <source>
        <dbReference type="EMBL" id="MVN23436.1"/>
    </source>
</evidence>
<reference evidence="3 4" key="1">
    <citation type="submission" date="2019-12" db="EMBL/GenBank/DDBJ databases">
        <title>Mucilaginibacter sp. HMF7410 genome sequencing and assembly.</title>
        <authorList>
            <person name="Kang H."/>
            <person name="Cha I."/>
            <person name="Kim H."/>
            <person name="Joh K."/>
        </authorList>
    </citation>
    <scope>NUCLEOTIDE SEQUENCE [LARGE SCALE GENOMIC DNA]</scope>
    <source>
        <strain evidence="3 4">HMF7410</strain>
    </source>
</reference>
<comment type="caution">
    <text evidence="3">The sequence shown here is derived from an EMBL/GenBank/DDBJ whole genome shotgun (WGS) entry which is preliminary data.</text>
</comment>
<dbReference type="Proteomes" id="UP000462014">
    <property type="component" value="Unassembled WGS sequence"/>
</dbReference>
<name>A0A7K1T1I1_9SPHI</name>
<accession>A0A7K1T1I1</accession>
<proteinExistence type="predicted"/>
<evidence type="ECO:0000259" key="2">
    <source>
        <dbReference type="Pfam" id="PF01835"/>
    </source>
</evidence>
<dbReference type="AlphaFoldDB" id="A0A7K1T1I1"/>
<dbReference type="InterPro" id="IPR002890">
    <property type="entry name" value="MG2"/>
</dbReference>
<sequence>MPTDMPQNFNFRFILCCAFCFLLDASFAQQKPVMPGAAKPAGFKLFFEKVYLQTDRNLYASGDNLWFKAYLVNGLSTSLTNTSNNLDVELISPEATIISREIIRMDNGLGNGDFKLSDTIPDGNYRLRAYTNWMRNFGDNFVFEKAIAIHHIPGSATGKSVATHKKTPVKTVLANAGNGTIRFFPEGGLLVQDVQSIIGFKAEDDNSNGLKVSGSIISSKGDTVSRFQSAASGMGSFAFLPAAGLQYQVKGVFSNGHSFTESLPAALPKGFSLHLNVADTATVTATISTNAATLADMQGKELILAGKHGTQVCFGTKIKISGLETTVKVAKNSFPAGVAAITLYDEQLHPTAERLIYVEGNDNITLSILSDKRSYQPKDGVTLHLKTTNQNQQPVSASLSLAAVDAGILPEEQRNIQSYFLLESEVRGKIENAAQYFDKNNPNRYKQLDALLLTQGWRNFIWKRLADTALKISYLPEPGFTITGRLRDRLADKPQANMNITLFAAGAKDGKLFTTRTASDGKYFLDGIQFYGPQTIRLSARDEKGKKTGMILLDTISGRAMAVQPVREPTPTSPQQLMAFNQAIEKREPAHLSMNDTLQLKGITVTEAAQTVTLRDQTVQTFGYPDYNFDITKADYTYKDLEDFLVHKVPGAQSNPDTSEGIVFYSQGKKILPRFIVQRQEDVFERLDYYSLTMDVITRVSVRHLVGMGGTDVFLIYLTLKPEAFQKKEFYLINADVNGYYEAREFYTPKNSIGQPDLRTTLFWKPNIVTDANGEASVHFTNSAQKTTIRIVAEGITDKGIAVAGKAEYPVQ</sequence>
<dbReference type="RefSeq" id="WP_157569664.1">
    <property type="nucleotide sequence ID" value="NZ_WPIK01000025.1"/>
</dbReference>
<keyword evidence="4" id="KW-1185">Reference proteome</keyword>
<dbReference type="GO" id="GO:0004866">
    <property type="term" value="F:endopeptidase inhibitor activity"/>
    <property type="evidence" value="ECO:0007669"/>
    <property type="project" value="InterPro"/>
</dbReference>
<feature type="chain" id="PRO_5029689339" description="Macroglobulin domain-containing protein" evidence="1">
    <location>
        <begin position="31"/>
        <end position="812"/>
    </location>
</feature>
<keyword evidence="1" id="KW-0732">Signal</keyword>
<gene>
    <name evidence="3" type="ORF">GO621_18085</name>
</gene>
<protein>
    <recommendedName>
        <fullName evidence="2">Macroglobulin domain-containing protein</fullName>
    </recommendedName>
</protein>
<evidence type="ECO:0000313" key="4">
    <source>
        <dbReference type="Proteomes" id="UP000462014"/>
    </source>
</evidence>
<feature type="domain" description="Macroglobulin" evidence="2">
    <location>
        <begin position="49"/>
        <end position="131"/>
    </location>
</feature>
<dbReference type="EMBL" id="WPIK01000025">
    <property type="protein sequence ID" value="MVN23436.1"/>
    <property type="molecule type" value="Genomic_DNA"/>
</dbReference>
<organism evidence="3 4">
    <name type="scientific">Mucilaginibacter arboris</name>
    <dbReference type="NCBI Taxonomy" id="2682090"/>
    <lineage>
        <taxon>Bacteria</taxon>
        <taxon>Pseudomonadati</taxon>
        <taxon>Bacteroidota</taxon>
        <taxon>Sphingobacteriia</taxon>
        <taxon>Sphingobacteriales</taxon>
        <taxon>Sphingobacteriaceae</taxon>
        <taxon>Mucilaginibacter</taxon>
    </lineage>
</organism>